<protein>
    <submittedName>
        <fullName evidence="2">Helix-turn-helix protein</fullName>
    </submittedName>
</protein>
<name>A0A151B7V5_9CLOT</name>
<proteinExistence type="predicted"/>
<accession>A0A151B7V5</accession>
<dbReference type="SUPFAM" id="SSF47413">
    <property type="entry name" value="lambda repressor-like DNA-binding domains"/>
    <property type="match status" value="1"/>
</dbReference>
<evidence type="ECO:0000313" key="3">
    <source>
        <dbReference type="Proteomes" id="UP000075531"/>
    </source>
</evidence>
<dbReference type="Proteomes" id="UP000075531">
    <property type="component" value="Unassembled WGS sequence"/>
</dbReference>
<gene>
    <name evidence="2" type="ORF">CLTEP_02050</name>
</gene>
<keyword evidence="3" id="KW-1185">Reference proteome</keyword>
<dbReference type="EMBL" id="LTBA01000001">
    <property type="protein sequence ID" value="KYH35812.1"/>
    <property type="molecule type" value="Genomic_DNA"/>
</dbReference>
<dbReference type="OrthoDB" id="1907542at2"/>
<comment type="caution">
    <text evidence="2">The sequence shown here is derived from an EMBL/GenBank/DDBJ whole genome shotgun (WGS) entry which is preliminary data.</text>
</comment>
<evidence type="ECO:0000313" key="2">
    <source>
        <dbReference type="EMBL" id="KYH35812.1"/>
    </source>
</evidence>
<feature type="domain" description="HTH cro/C1-type" evidence="1">
    <location>
        <begin position="28"/>
        <end position="83"/>
    </location>
</feature>
<sequence>MDSDCKFDIVKKKFLHIICNKNSPGIKLKNLRVKNNVTLSQLAKYTGISSKTLQRIENDKVKKPYYYWKKICDYFGINHIDYLELLTLPEKTIQEKLIKIRALLGARTWKEVAEYLGYSKEFVSDLLTRYTPNKKHLYIINNTLNNLKNNALKNGGKF</sequence>
<dbReference type="Gene3D" id="1.10.260.40">
    <property type="entry name" value="lambda repressor-like DNA-binding domains"/>
    <property type="match status" value="1"/>
</dbReference>
<evidence type="ECO:0000259" key="1">
    <source>
        <dbReference type="PROSITE" id="PS50943"/>
    </source>
</evidence>
<organism evidence="2 3">
    <name type="scientific">Clostridium tepidiprofundi DSM 19306</name>
    <dbReference type="NCBI Taxonomy" id="1121338"/>
    <lineage>
        <taxon>Bacteria</taxon>
        <taxon>Bacillati</taxon>
        <taxon>Bacillota</taxon>
        <taxon>Clostridia</taxon>
        <taxon>Eubacteriales</taxon>
        <taxon>Clostridiaceae</taxon>
        <taxon>Clostridium</taxon>
    </lineage>
</organism>
<dbReference type="InterPro" id="IPR010982">
    <property type="entry name" value="Lambda_DNA-bd_dom_sf"/>
</dbReference>
<reference evidence="2 3" key="1">
    <citation type="submission" date="2016-02" db="EMBL/GenBank/DDBJ databases">
        <title>Genome sequence of Clostridium tepidiprofundi DSM 19306.</title>
        <authorList>
            <person name="Poehlein A."/>
            <person name="Daniel R."/>
        </authorList>
    </citation>
    <scope>NUCLEOTIDE SEQUENCE [LARGE SCALE GENOMIC DNA]</scope>
    <source>
        <strain evidence="2 3">DSM 19306</strain>
    </source>
</reference>
<dbReference type="SMART" id="SM00530">
    <property type="entry name" value="HTH_XRE"/>
    <property type="match status" value="1"/>
</dbReference>
<dbReference type="PATRIC" id="fig|1121338.3.peg.207"/>
<dbReference type="InterPro" id="IPR001387">
    <property type="entry name" value="Cro/C1-type_HTH"/>
</dbReference>
<dbReference type="STRING" id="1121338.CLTEP_02050"/>
<dbReference type="PROSITE" id="PS50943">
    <property type="entry name" value="HTH_CROC1"/>
    <property type="match status" value="1"/>
</dbReference>
<dbReference type="AlphaFoldDB" id="A0A151B7V5"/>
<dbReference type="GO" id="GO:0003677">
    <property type="term" value="F:DNA binding"/>
    <property type="evidence" value="ECO:0007669"/>
    <property type="project" value="InterPro"/>
</dbReference>
<dbReference type="CDD" id="cd00093">
    <property type="entry name" value="HTH_XRE"/>
    <property type="match status" value="1"/>
</dbReference>
<dbReference type="Pfam" id="PF01381">
    <property type="entry name" value="HTH_3"/>
    <property type="match status" value="1"/>
</dbReference>